<gene>
    <name evidence="1" type="ORF">DSO57_1011267</name>
</gene>
<name>A0ACC2TTY7_9FUNG</name>
<organism evidence="1 2">
    <name type="scientific">Entomophthora muscae</name>
    <dbReference type="NCBI Taxonomy" id="34485"/>
    <lineage>
        <taxon>Eukaryota</taxon>
        <taxon>Fungi</taxon>
        <taxon>Fungi incertae sedis</taxon>
        <taxon>Zoopagomycota</taxon>
        <taxon>Entomophthoromycotina</taxon>
        <taxon>Entomophthoromycetes</taxon>
        <taxon>Entomophthorales</taxon>
        <taxon>Entomophthoraceae</taxon>
        <taxon>Entomophthora</taxon>
    </lineage>
</organism>
<protein>
    <submittedName>
        <fullName evidence="1">Uncharacterized protein</fullName>
    </submittedName>
</protein>
<sequence length="403" mass="44619">MKIAIISALALAGHGFDFGAFFQDAVHNLLPSTDMAAGKNGYLVKNATVLVPKFHAYAPNIFDGKFNFTVQNTSLDSENARPINETEFNLVSAIINTFVVVDFNRKKLLPLDLVDRELPLNPQTFSSIRVRMRQPNVEQAQLMKLYSASAYCKKSNLTEWSCGENCAGLTTGTRLVKYLTNAREETAGFVALNEREKMIVVSYRGSSNLNNWINNAMVILVPFDLAEVKNCSIKNRLLVHRGFQIMARSLFTQTRSTVVSLLAQYKDYKVAITGHSAGGAIATLVTVGLGASGAVKYKDMTLVTFGQPRVGDAAFTTYMNSQPLTAARVTNGVDPVNILPTQEMGFHHQHTEFFLTRINGVDKLKTCLSTSHTESPECARFDILPKRLNGHYEYFGHLNTKCN</sequence>
<dbReference type="Proteomes" id="UP001165960">
    <property type="component" value="Unassembled WGS sequence"/>
</dbReference>
<evidence type="ECO:0000313" key="2">
    <source>
        <dbReference type="Proteomes" id="UP001165960"/>
    </source>
</evidence>
<dbReference type="EMBL" id="QTSX02002168">
    <property type="protein sequence ID" value="KAJ9077975.1"/>
    <property type="molecule type" value="Genomic_DNA"/>
</dbReference>
<accession>A0ACC2TTY7</accession>
<evidence type="ECO:0000313" key="1">
    <source>
        <dbReference type="EMBL" id="KAJ9077975.1"/>
    </source>
</evidence>
<reference evidence="1" key="1">
    <citation type="submission" date="2022-04" db="EMBL/GenBank/DDBJ databases">
        <title>Genome of the entomopathogenic fungus Entomophthora muscae.</title>
        <authorList>
            <person name="Elya C."/>
            <person name="Lovett B.R."/>
            <person name="Lee E."/>
            <person name="Macias A.M."/>
            <person name="Hajek A.E."/>
            <person name="De Bivort B.L."/>
            <person name="Kasson M.T."/>
            <person name="De Fine Licht H.H."/>
            <person name="Stajich J.E."/>
        </authorList>
    </citation>
    <scope>NUCLEOTIDE SEQUENCE</scope>
    <source>
        <strain evidence="1">Berkeley</strain>
    </source>
</reference>
<proteinExistence type="predicted"/>
<comment type="caution">
    <text evidence="1">The sequence shown here is derived from an EMBL/GenBank/DDBJ whole genome shotgun (WGS) entry which is preliminary data.</text>
</comment>
<keyword evidence="2" id="KW-1185">Reference proteome</keyword>